<evidence type="ECO:0000256" key="5">
    <source>
        <dbReference type="ARBA" id="ARBA00022833"/>
    </source>
</evidence>
<feature type="region of interest" description="Disordered" evidence="9">
    <location>
        <begin position="227"/>
        <end position="254"/>
    </location>
</feature>
<dbReference type="PROSITE" id="PS50157">
    <property type="entry name" value="ZINC_FINGER_C2H2_2"/>
    <property type="match status" value="5"/>
</dbReference>
<dbReference type="SUPFAM" id="SSF57667">
    <property type="entry name" value="beta-beta-alpha zinc fingers"/>
    <property type="match status" value="4"/>
</dbReference>
<dbReference type="GO" id="GO:0003700">
    <property type="term" value="F:DNA-binding transcription factor activity"/>
    <property type="evidence" value="ECO:0007669"/>
    <property type="project" value="TreeGrafter"/>
</dbReference>
<evidence type="ECO:0000256" key="7">
    <source>
        <dbReference type="ARBA" id="ARBA00023242"/>
    </source>
</evidence>
<name>A0A9P0X8N1_PIEBR</name>
<comment type="subcellular location">
    <subcellularLocation>
        <location evidence="1">Nucleus</location>
    </subcellularLocation>
</comment>
<dbReference type="GO" id="GO:0000978">
    <property type="term" value="F:RNA polymerase II cis-regulatory region sequence-specific DNA binding"/>
    <property type="evidence" value="ECO:0007669"/>
    <property type="project" value="TreeGrafter"/>
</dbReference>
<keyword evidence="5" id="KW-0862">Zinc</keyword>
<dbReference type="InterPro" id="IPR036236">
    <property type="entry name" value="Znf_C2H2_sf"/>
</dbReference>
<keyword evidence="3" id="KW-0677">Repeat</keyword>
<evidence type="ECO:0000256" key="9">
    <source>
        <dbReference type="SAM" id="MobiDB-lite"/>
    </source>
</evidence>
<evidence type="ECO:0000256" key="2">
    <source>
        <dbReference type="ARBA" id="ARBA00022723"/>
    </source>
</evidence>
<dbReference type="GO" id="GO:0008270">
    <property type="term" value="F:zinc ion binding"/>
    <property type="evidence" value="ECO:0007669"/>
    <property type="project" value="UniProtKB-KW"/>
</dbReference>
<dbReference type="PROSITE" id="PS00028">
    <property type="entry name" value="ZINC_FINGER_C2H2_1"/>
    <property type="match status" value="6"/>
</dbReference>
<keyword evidence="6" id="KW-0238">DNA-binding</keyword>
<keyword evidence="7" id="KW-0539">Nucleus</keyword>
<evidence type="ECO:0000256" key="6">
    <source>
        <dbReference type="ARBA" id="ARBA00023125"/>
    </source>
</evidence>
<feature type="domain" description="C2H2-type" evidence="10">
    <location>
        <begin position="418"/>
        <end position="445"/>
    </location>
</feature>
<dbReference type="GO" id="GO:0005634">
    <property type="term" value="C:nucleus"/>
    <property type="evidence" value="ECO:0007669"/>
    <property type="project" value="UniProtKB-SubCell"/>
</dbReference>
<dbReference type="PANTHER" id="PTHR24404:SF114">
    <property type="entry name" value="KLUMPFUSS, ISOFORM B-RELATED"/>
    <property type="match status" value="1"/>
</dbReference>
<dbReference type="FunFam" id="3.30.160.60:FF:000100">
    <property type="entry name" value="Zinc finger 45-like"/>
    <property type="match status" value="1"/>
</dbReference>
<reference evidence="11" key="1">
    <citation type="submission" date="2022-05" db="EMBL/GenBank/DDBJ databases">
        <authorList>
            <person name="Okamura Y."/>
        </authorList>
    </citation>
    <scope>NUCLEOTIDE SEQUENCE</scope>
</reference>
<keyword evidence="2" id="KW-0479">Metal-binding</keyword>
<dbReference type="Proteomes" id="UP001152562">
    <property type="component" value="Unassembled WGS sequence"/>
</dbReference>
<dbReference type="EMBL" id="CALOZG010000005">
    <property type="protein sequence ID" value="CAH4028550.1"/>
    <property type="molecule type" value="Genomic_DNA"/>
</dbReference>
<feature type="domain" description="C2H2-type" evidence="10">
    <location>
        <begin position="300"/>
        <end position="327"/>
    </location>
</feature>
<proteinExistence type="predicted"/>
<dbReference type="GO" id="GO:0006357">
    <property type="term" value="P:regulation of transcription by RNA polymerase II"/>
    <property type="evidence" value="ECO:0007669"/>
    <property type="project" value="TreeGrafter"/>
</dbReference>
<sequence>MDSVSKSKAIKMSSNEEMFLVIIGDEDYQVPDDLKEVVEQSDSNMEIGEIIEEQQIEEEPCTYEIQVENEDDLNNEENVNQEGYNYDEEIVDEGIIVEEPVYEDSEKTDVVNGDIINERIILDQPYEVELEEMKEDENNSTNNQEIIIEGLDENSILQLQNGELQLEDGDGQHYLIQEENGQYVLQESSKYNIVEINGEQVLVQEVEETDEHTNKNNSNVQYVIQQDTQGSSDDEFARPKRKQERPPRPHQVSSYVQELKETYPELNDEERLISTLAEIMRTIKPPPLPDNFCVMNGIMFECNSCGKFFNSMPEAARHFQYYHGERYLICFACGADFRNPTNLYKHEKGCTMYPDIISVLKARSRHLSSKGRNRPYFSKSHEIRIENNRFLCSQCPASFGTRSGLDAHEHEHAGDRPYLCAFCVCAYTSPSALSRHMRKHRGEMLVCEQCGKRLSTRNALDAHMLTHQPALRRYLCPECPKRFSQKSSLQLHLERLHRDLPPPCACQLCPARYPRMSQLRQHMKEVHGMLLMTQKMFYKSLPRLTPSQVEQAKVVLKSEVEKYPRYVIEKSL</sequence>
<dbReference type="Pfam" id="PF00096">
    <property type="entry name" value="zf-C2H2"/>
    <property type="match status" value="2"/>
</dbReference>
<evidence type="ECO:0000256" key="3">
    <source>
        <dbReference type="ARBA" id="ARBA00022737"/>
    </source>
</evidence>
<dbReference type="InterPro" id="IPR013087">
    <property type="entry name" value="Znf_C2H2_type"/>
</dbReference>
<feature type="domain" description="C2H2-type" evidence="10">
    <location>
        <begin position="390"/>
        <end position="417"/>
    </location>
</feature>
<feature type="domain" description="C2H2-type" evidence="10">
    <location>
        <begin position="474"/>
        <end position="502"/>
    </location>
</feature>
<dbReference type="SMART" id="SM00355">
    <property type="entry name" value="ZnF_C2H2"/>
    <property type="match status" value="7"/>
</dbReference>
<comment type="caution">
    <text evidence="11">The sequence shown here is derived from an EMBL/GenBank/DDBJ whole genome shotgun (WGS) entry which is preliminary data.</text>
</comment>
<accession>A0A9P0X8N1</accession>
<evidence type="ECO:0000259" key="10">
    <source>
        <dbReference type="PROSITE" id="PS50157"/>
    </source>
</evidence>
<keyword evidence="4 8" id="KW-0863">Zinc-finger</keyword>
<dbReference type="Gene3D" id="3.30.160.60">
    <property type="entry name" value="Classic Zinc Finger"/>
    <property type="match status" value="4"/>
</dbReference>
<feature type="domain" description="C2H2-type" evidence="10">
    <location>
        <begin position="445"/>
        <end position="467"/>
    </location>
</feature>
<evidence type="ECO:0000256" key="8">
    <source>
        <dbReference type="PROSITE-ProRule" id="PRU00042"/>
    </source>
</evidence>
<evidence type="ECO:0000256" key="1">
    <source>
        <dbReference type="ARBA" id="ARBA00004123"/>
    </source>
</evidence>
<evidence type="ECO:0000313" key="11">
    <source>
        <dbReference type="EMBL" id="CAH4028550.1"/>
    </source>
</evidence>
<gene>
    <name evidence="11" type="ORF">PIBRA_LOCUS5379</name>
</gene>
<evidence type="ECO:0000313" key="12">
    <source>
        <dbReference type="Proteomes" id="UP001152562"/>
    </source>
</evidence>
<dbReference type="PANTHER" id="PTHR24404">
    <property type="entry name" value="ZINC FINGER PROTEIN"/>
    <property type="match status" value="1"/>
</dbReference>
<keyword evidence="12" id="KW-1185">Reference proteome</keyword>
<evidence type="ECO:0000256" key="4">
    <source>
        <dbReference type="ARBA" id="ARBA00022771"/>
    </source>
</evidence>
<protein>
    <recommendedName>
        <fullName evidence="10">C2H2-type domain-containing protein</fullName>
    </recommendedName>
</protein>
<dbReference type="InterPro" id="IPR050589">
    <property type="entry name" value="Ikaros_C2H2-ZF"/>
</dbReference>
<organism evidence="11 12">
    <name type="scientific">Pieris brassicae</name>
    <name type="common">White butterfly</name>
    <name type="synonym">Large white butterfly</name>
    <dbReference type="NCBI Taxonomy" id="7116"/>
    <lineage>
        <taxon>Eukaryota</taxon>
        <taxon>Metazoa</taxon>
        <taxon>Ecdysozoa</taxon>
        <taxon>Arthropoda</taxon>
        <taxon>Hexapoda</taxon>
        <taxon>Insecta</taxon>
        <taxon>Pterygota</taxon>
        <taxon>Neoptera</taxon>
        <taxon>Endopterygota</taxon>
        <taxon>Lepidoptera</taxon>
        <taxon>Glossata</taxon>
        <taxon>Ditrysia</taxon>
        <taxon>Papilionoidea</taxon>
        <taxon>Pieridae</taxon>
        <taxon>Pierinae</taxon>
        <taxon>Pieris</taxon>
    </lineage>
</organism>
<dbReference type="AlphaFoldDB" id="A0A9P0X8N1"/>